<dbReference type="Gene3D" id="3.40.50.2000">
    <property type="entry name" value="Glycogen Phosphorylase B"/>
    <property type="match status" value="2"/>
</dbReference>
<dbReference type="PROSITE" id="PS00375">
    <property type="entry name" value="UDPGT"/>
    <property type="match status" value="1"/>
</dbReference>
<evidence type="ECO:0000313" key="7">
    <source>
        <dbReference type="EnsemblMetazoa" id="PPA35269.1"/>
    </source>
</evidence>
<accession>A0A8R1UPD6</accession>
<dbReference type="EnsemblMetazoa" id="PPA35269.1">
    <property type="protein sequence ID" value="PPA35269.1"/>
    <property type="gene ID" value="WBGene00273638"/>
</dbReference>
<reference evidence="7" key="2">
    <citation type="submission" date="2022-06" db="UniProtKB">
        <authorList>
            <consortium name="EnsemblMetazoa"/>
        </authorList>
    </citation>
    <scope>IDENTIFICATION</scope>
    <source>
        <strain evidence="7">PS312</strain>
    </source>
</reference>
<keyword evidence="5" id="KW-0732">Signal</keyword>
<proteinExistence type="inferred from homology"/>
<dbReference type="PANTHER" id="PTHR48043">
    <property type="entry name" value="EG:EG0003.4 PROTEIN-RELATED"/>
    <property type="match status" value="1"/>
</dbReference>
<evidence type="ECO:0000313" key="8">
    <source>
        <dbReference type="Proteomes" id="UP000005239"/>
    </source>
</evidence>
<dbReference type="Proteomes" id="UP000005239">
    <property type="component" value="Unassembled WGS sequence"/>
</dbReference>
<evidence type="ECO:0000256" key="6">
    <source>
        <dbReference type="ARBA" id="ARBA00047475"/>
    </source>
</evidence>
<comment type="similarity">
    <text evidence="1">Belongs to the UDP-glycosyltransferase family.</text>
</comment>
<dbReference type="GO" id="GO:0008194">
    <property type="term" value="F:UDP-glycosyltransferase activity"/>
    <property type="evidence" value="ECO:0000318"/>
    <property type="project" value="GO_Central"/>
</dbReference>
<reference evidence="8" key="1">
    <citation type="journal article" date="2008" name="Nat. Genet.">
        <title>The Pristionchus pacificus genome provides a unique perspective on nematode lifestyle and parasitism.</title>
        <authorList>
            <person name="Dieterich C."/>
            <person name="Clifton S.W."/>
            <person name="Schuster L.N."/>
            <person name="Chinwalla A."/>
            <person name="Delehaunty K."/>
            <person name="Dinkelacker I."/>
            <person name="Fulton L."/>
            <person name="Fulton R."/>
            <person name="Godfrey J."/>
            <person name="Minx P."/>
            <person name="Mitreva M."/>
            <person name="Roeseler W."/>
            <person name="Tian H."/>
            <person name="Witte H."/>
            <person name="Yang S.P."/>
            <person name="Wilson R.K."/>
            <person name="Sommer R.J."/>
        </authorList>
    </citation>
    <scope>NUCLEOTIDE SEQUENCE [LARGE SCALE GENOMIC DNA]</scope>
    <source>
        <strain evidence="8">PS312</strain>
    </source>
</reference>
<dbReference type="GO" id="GO:0015020">
    <property type="term" value="F:glucuronosyltransferase activity"/>
    <property type="evidence" value="ECO:0007669"/>
    <property type="project" value="UniProtKB-EC"/>
</dbReference>
<dbReference type="PANTHER" id="PTHR48043:SF145">
    <property type="entry name" value="FI06409P-RELATED"/>
    <property type="match status" value="1"/>
</dbReference>
<evidence type="ECO:0000256" key="5">
    <source>
        <dbReference type="ARBA" id="ARBA00022729"/>
    </source>
</evidence>
<evidence type="ECO:0000256" key="1">
    <source>
        <dbReference type="ARBA" id="ARBA00009995"/>
    </source>
</evidence>
<dbReference type="InterPro" id="IPR035595">
    <property type="entry name" value="UDP_glycos_trans_CS"/>
</dbReference>
<dbReference type="OrthoDB" id="5835829at2759"/>
<keyword evidence="3" id="KW-0328">Glycosyltransferase</keyword>
<dbReference type="AlphaFoldDB" id="A0A2A6B8R2"/>
<dbReference type="CDD" id="cd03784">
    <property type="entry name" value="GT1_Gtf-like"/>
    <property type="match status" value="2"/>
</dbReference>
<comment type="catalytic activity">
    <reaction evidence="6">
        <text>glucuronate acceptor + UDP-alpha-D-glucuronate = acceptor beta-D-glucuronoside + UDP + H(+)</text>
        <dbReference type="Rhea" id="RHEA:21032"/>
        <dbReference type="ChEBI" id="CHEBI:15378"/>
        <dbReference type="ChEBI" id="CHEBI:58052"/>
        <dbReference type="ChEBI" id="CHEBI:58223"/>
        <dbReference type="ChEBI" id="CHEBI:132367"/>
        <dbReference type="ChEBI" id="CHEBI:132368"/>
        <dbReference type="EC" id="2.4.1.17"/>
    </reaction>
</comment>
<evidence type="ECO:0000256" key="3">
    <source>
        <dbReference type="ARBA" id="ARBA00022676"/>
    </source>
</evidence>
<organism evidence="7 8">
    <name type="scientific">Pristionchus pacificus</name>
    <name type="common">Parasitic nematode worm</name>
    <dbReference type="NCBI Taxonomy" id="54126"/>
    <lineage>
        <taxon>Eukaryota</taxon>
        <taxon>Metazoa</taxon>
        <taxon>Ecdysozoa</taxon>
        <taxon>Nematoda</taxon>
        <taxon>Chromadorea</taxon>
        <taxon>Rhabditida</taxon>
        <taxon>Rhabditina</taxon>
        <taxon>Diplogasteromorpha</taxon>
        <taxon>Diplogasteroidea</taxon>
        <taxon>Neodiplogasteridae</taxon>
        <taxon>Pristionchus</taxon>
    </lineage>
</organism>
<evidence type="ECO:0000256" key="2">
    <source>
        <dbReference type="ARBA" id="ARBA00012544"/>
    </source>
</evidence>
<gene>
    <name evidence="7" type="primary">WBGene00273638</name>
</gene>
<name>A0A2A6B8R2_PRIPA</name>
<dbReference type="InterPro" id="IPR002213">
    <property type="entry name" value="UDP_glucos_trans"/>
</dbReference>
<evidence type="ECO:0000256" key="4">
    <source>
        <dbReference type="ARBA" id="ARBA00022679"/>
    </source>
</evidence>
<dbReference type="EC" id="2.4.1.17" evidence="2"/>
<dbReference type="Pfam" id="PF00201">
    <property type="entry name" value="UDPGT"/>
    <property type="match status" value="3"/>
</dbReference>
<accession>A0A2A6B8R2</accession>
<sequence>MATIHAMKSLLLLCAVICALNAAKVAVFLNAMSNSHVIFTIRVAEELARDHDVVIIRPNVNPSASKIVSKHPRVREIRTNGVSEETFGAYKSIEKNLVWADPSMSDYFAMSAGYQSIFAGVCQDFASDDSKLAELRAEKFDFALAHHLDLCPVSVIHALGIPGYGFMLSVPLVKNFVNLVGIPMLPSIYPALLADSSNQMDFVQRLKNFFAEAMMATFAGYFQGKPINSIMREKFGEDFPGVLELSAKAKFLLANVHPDIEYPVPVTSKVTYFGGLGMSNESKPLEEPYASFVDSAKTVVFVSFGTVADPKMMPVSWKNAFVELFERNPDVSFIWRMENDVKVPKNVLRNTWHPQNDILAHPKTAAFITHAGYNSLGESIASGTPLITVPLFGDQFRNSRLAEYRGFGVRVEKMGLSSATLNEALHKILNNPSYEKSAQSLRKIVFSSPVKAGDALRHAVNFAIEHPEHNRDLPELNFFQLYSLDMIALLLSVVGIVIFIIIFVLKILWRFVSSRVRIVREIRTKGASEETFYHHKKIELSMVWDDPSWSDFAAMSGSYKAIFTEACVDMVNDDANMARLREEKFDFALAHHLDFCPVAIPGFGFIISTPLTRTWVGMVGVPMLPSIYPMLLADSSNQMTFGQRFKNFLLDLMMGTVGGYMQGAPINVIMRKKYGEEFPGALVLARQAKFLLANVHPDIEFPLPVTSKITYFGGLGMSNESKPLGEPYASFVNSAKSVVFVSFGTVADPKTMPALWRNAFVELFEKNPAVHFIWRMENDVDVPKNVLRNTWHPQTHPKTVAFITHAGYNSLGESIASGTPLITVPLFADQFRNSRLAEYRGFGVRVEKTSVTFDTLNEALHKILNDKKYEKSAKSLRKIVFSSPVRAGDSLRHAVSFAIEHPDHNRDSPSLNFFQLYSLDMIALLLSVFVFSLLVTIFVLKLLWRCICGARIVMFTIKVAEELAKNHDIVIIRPTVNPATESITSKHSRVREIRTKGVAVELFNQFKELERNYIWSDSSWQDWRAMSGGYKEVFSAVCTNMINDDAIMTQLREEKFDFALAHHLDLCPVATIHALRIPGYGFLLSTPLVRTFVNYVGIPVRSR</sequence>
<dbReference type="FunFam" id="3.40.50.2000:FF:000021">
    <property type="entry name" value="UDP-glucuronosyltransferase"/>
    <property type="match status" value="2"/>
</dbReference>
<keyword evidence="8" id="KW-1185">Reference proteome</keyword>
<protein>
    <recommendedName>
        <fullName evidence="2">glucuronosyltransferase</fullName>
        <ecNumber evidence="2">2.4.1.17</ecNumber>
    </recommendedName>
</protein>
<keyword evidence="4" id="KW-0808">Transferase</keyword>
<dbReference type="SUPFAM" id="SSF53756">
    <property type="entry name" value="UDP-Glycosyltransferase/glycogen phosphorylase"/>
    <property type="match status" value="2"/>
</dbReference>
<dbReference type="InterPro" id="IPR050271">
    <property type="entry name" value="UDP-glycosyltransferase"/>
</dbReference>